<accession>A0AC60Q4H1</accession>
<organism evidence="1 2">
    <name type="scientific">Ixodes persulcatus</name>
    <name type="common">Taiga tick</name>
    <dbReference type="NCBI Taxonomy" id="34615"/>
    <lineage>
        <taxon>Eukaryota</taxon>
        <taxon>Metazoa</taxon>
        <taxon>Ecdysozoa</taxon>
        <taxon>Arthropoda</taxon>
        <taxon>Chelicerata</taxon>
        <taxon>Arachnida</taxon>
        <taxon>Acari</taxon>
        <taxon>Parasitiformes</taxon>
        <taxon>Ixodida</taxon>
        <taxon>Ixodoidea</taxon>
        <taxon>Ixodidae</taxon>
        <taxon>Ixodinae</taxon>
        <taxon>Ixodes</taxon>
    </lineage>
</organism>
<dbReference type="EMBL" id="JABSTQ010009498">
    <property type="protein sequence ID" value="KAG0428671.1"/>
    <property type="molecule type" value="Genomic_DNA"/>
</dbReference>
<keyword evidence="2" id="KW-1185">Reference proteome</keyword>
<gene>
    <name evidence="1" type="ORF">HPB47_024365</name>
</gene>
<protein>
    <submittedName>
        <fullName evidence="1">Uncharacterized protein</fullName>
    </submittedName>
</protein>
<sequence length="114" mass="12858">MLAKLEEERSLRIAAEEKLKAIMQEERSKREKLGEVFNDWITSCEPAQRTINEAENAPQQPEPGNGVKEKKTHHTDGKETDSFFQERTGSGDPDTEQEGQTTGGQTQGGQHRNY</sequence>
<name>A0AC60Q4H1_IXOPE</name>
<evidence type="ECO:0000313" key="1">
    <source>
        <dbReference type="EMBL" id="KAG0428671.1"/>
    </source>
</evidence>
<proteinExistence type="predicted"/>
<reference evidence="1 2" key="1">
    <citation type="journal article" date="2020" name="Cell">
        <title>Large-Scale Comparative Analyses of Tick Genomes Elucidate Their Genetic Diversity and Vector Capacities.</title>
        <authorList>
            <consortium name="Tick Genome and Microbiome Consortium (TIGMIC)"/>
            <person name="Jia N."/>
            <person name="Wang J."/>
            <person name="Shi W."/>
            <person name="Du L."/>
            <person name="Sun Y."/>
            <person name="Zhan W."/>
            <person name="Jiang J.F."/>
            <person name="Wang Q."/>
            <person name="Zhang B."/>
            <person name="Ji P."/>
            <person name="Bell-Sakyi L."/>
            <person name="Cui X.M."/>
            <person name="Yuan T.T."/>
            <person name="Jiang B.G."/>
            <person name="Yang W.F."/>
            <person name="Lam T.T."/>
            <person name="Chang Q.C."/>
            <person name="Ding S.J."/>
            <person name="Wang X.J."/>
            <person name="Zhu J.G."/>
            <person name="Ruan X.D."/>
            <person name="Zhao L."/>
            <person name="Wei J.T."/>
            <person name="Ye R.Z."/>
            <person name="Que T.C."/>
            <person name="Du C.H."/>
            <person name="Zhou Y.H."/>
            <person name="Cheng J.X."/>
            <person name="Dai P.F."/>
            <person name="Guo W.B."/>
            <person name="Han X.H."/>
            <person name="Huang E.J."/>
            <person name="Li L.F."/>
            <person name="Wei W."/>
            <person name="Gao Y.C."/>
            <person name="Liu J.Z."/>
            <person name="Shao H.Z."/>
            <person name="Wang X."/>
            <person name="Wang C.C."/>
            <person name="Yang T.C."/>
            <person name="Huo Q.B."/>
            <person name="Li W."/>
            <person name="Chen H.Y."/>
            <person name="Chen S.E."/>
            <person name="Zhou L.G."/>
            <person name="Ni X.B."/>
            <person name="Tian J.H."/>
            <person name="Sheng Y."/>
            <person name="Liu T."/>
            <person name="Pan Y.S."/>
            <person name="Xia L.Y."/>
            <person name="Li J."/>
            <person name="Zhao F."/>
            <person name="Cao W.C."/>
        </authorList>
    </citation>
    <scope>NUCLEOTIDE SEQUENCE [LARGE SCALE GENOMIC DNA]</scope>
    <source>
        <strain evidence="1">Iper-2018</strain>
    </source>
</reference>
<evidence type="ECO:0000313" key="2">
    <source>
        <dbReference type="Proteomes" id="UP000805193"/>
    </source>
</evidence>
<dbReference type="Proteomes" id="UP000805193">
    <property type="component" value="Unassembled WGS sequence"/>
</dbReference>
<comment type="caution">
    <text evidence="1">The sequence shown here is derived from an EMBL/GenBank/DDBJ whole genome shotgun (WGS) entry which is preliminary data.</text>
</comment>